<keyword evidence="1" id="KW-0812">Transmembrane</keyword>
<name>A0A292Q0B4_9PEZI</name>
<dbReference type="Proteomes" id="UP001412239">
    <property type="component" value="Unassembled WGS sequence"/>
</dbReference>
<gene>
    <name evidence="2" type="ORF">GSTUAT00003695001</name>
</gene>
<keyword evidence="1" id="KW-1133">Transmembrane helix</keyword>
<accession>A0A292Q0B4</accession>
<dbReference type="EMBL" id="LN890999">
    <property type="protein sequence ID" value="CUS12183.1"/>
    <property type="molecule type" value="Genomic_DNA"/>
</dbReference>
<protein>
    <submittedName>
        <fullName evidence="2">Uncharacterized protein</fullName>
    </submittedName>
</protein>
<sequence>MGLTFVNFDPLLSCFLPRPRPCGIWWGFPEDRPGPLAISSPAAAALVICAFSAEVLAFFFNFFICFFLAILISSVSAASSFLANLYRRGDRTYRLIQTFRTPPGNTSYNPTRASTVSHFLGILETKTVVALARSLCCGEVKYACRNRIYARSSW</sequence>
<proteinExistence type="predicted"/>
<evidence type="ECO:0000256" key="1">
    <source>
        <dbReference type="SAM" id="Phobius"/>
    </source>
</evidence>
<reference evidence="2" key="1">
    <citation type="submission" date="2015-10" db="EMBL/GenBank/DDBJ databases">
        <authorList>
            <person name="Regsiter A."/>
            <person name="william w."/>
        </authorList>
    </citation>
    <scope>NUCLEOTIDE SEQUENCE</scope>
    <source>
        <strain evidence="2">Montdore</strain>
    </source>
</reference>
<feature type="transmembrane region" description="Helical" evidence="1">
    <location>
        <begin position="66"/>
        <end position="86"/>
    </location>
</feature>
<keyword evidence="3" id="KW-1185">Reference proteome</keyword>
<evidence type="ECO:0000313" key="2">
    <source>
        <dbReference type="EMBL" id="CUS12183.1"/>
    </source>
</evidence>
<keyword evidence="1" id="KW-0472">Membrane</keyword>
<dbReference type="AlphaFoldDB" id="A0A292Q0B4"/>
<evidence type="ECO:0000313" key="3">
    <source>
        <dbReference type="Proteomes" id="UP001412239"/>
    </source>
</evidence>
<organism evidence="2 3">
    <name type="scientific">Tuber aestivum</name>
    <name type="common">summer truffle</name>
    <dbReference type="NCBI Taxonomy" id="59557"/>
    <lineage>
        <taxon>Eukaryota</taxon>
        <taxon>Fungi</taxon>
        <taxon>Dikarya</taxon>
        <taxon>Ascomycota</taxon>
        <taxon>Pezizomycotina</taxon>
        <taxon>Pezizomycetes</taxon>
        <taxon>Pezizales</taxon>
        <taxon>Tuberaceae</taxon>
        <taxon>Tuber</taxon>
    </lineage>
</organism>